<feature type="coiled-coil region" evidence="2">
    <location>
        <begin position="97"/>
        <end position="138"/>
    </location>
</feature>
<evidence type="ECO:0000313" key="3">
    <source>
        <dbReference type="EMBL" id="MDQ0200593.1"/>
    </source>
</evidence>
<dbReference type="PANTHER" id="PTHR31088:SF6">
    <property type="entry name" value="PHAGE SHOCK PROTEIN A"/>
    <property type="match status" value="1"/>
</dbReference>
<accession>A0ABT9XYY9</accession>
<proteinExistence type="inferred from homology"/>
<gene>
    <name evidence="3" type="ORF">J2S10_003782</name>
</gene>
<reference evidence="3 4" key="1">
    <citation type="submission" date="2023-07" db="EMBL/GenBank/DDBJ databases">
        <title>Genomic Encyclopedia of Type Strains, Phase IV (KMG-IV): sequencing the most valuable type-strain genomes for metagenomic binning, comparative biology and taxonomic classification.</title>
        <authorList>
            <person name="Goeker M."/>
        </authorList>
    </citation>
    <scope>NUCLEOTIDE SEQUENCE [LARGE SCALE GENOMIC DNA]</scope>
    <source>
        <strain evidence="3 4">DSM 27594</strain>
    </source>
</reference>
<evidence type="ECO:0000256" key="2">
    <source>
        <dbReference type="SAM" id="Coils"/>
    </source>
</evidence>
<dbReference type="EMBL" id="JAUSTW010000006">
    <property type="protein sequence ID" value="MDQ0200593.1"/>
    <property type="molecule type" value="Genomic_DNA"/>
</dbReference>
<keyword evidence="2" id="KW-0175">Coiled coil</keyword>
<sequence length="215" mass="25553">MTNLFTRIKNTITADLHEALDQKERQNPIGLLNQYLRQSEQETEKVRKLLERQYTLKDEFTREQLHAAELANKRKRQAEIASQAGEIELYQFAAVEHQQYEERAERISVSLEQIKVQLEELERKYAEMKHKLKDMHIRRMELMGRENVARVNHRMNQVLDANHYSGKAISSFKEIENYLDRLEQQVNSSFYRSTIDARIAQLEKEPKFEESKSIS</sequence>
<evidence type="ECO:0000256" key="1">
    <source>
        <dbReference type="ARBA" id="ARBA00043985"/>
    </source>
</evidence>
<comment type="caution">
    <text evidence="3">The sequence shown here is derived from an EMBL/GenBank/DDBJ whole genome shotgun (WGS) entry which is preliminary data.</text>
</comment>
<keyword evidence="4" id="KW-1185">Reference proteome</keyword>
<dbReference type="Pfam" id="PF04012">
    <property type="entry name" value="PspA_IM30"/>
    <property type="match status" value="1"/>
</dbReference>
<dbReference type="PANTHER" id="PTHR31088">
    <property type="entry name" value="MEMBRANE-ASSOCIATED PROTEIN VIPP1, CHLOROPLASTIC"/>
    <property type="match status" value="1"/>
</dbReference>
<protein>
    <submittedName>
        <fullName evidence="3">Phage shock protein A</fullName>
    </submittedName>
</protein>
<comment type="similarity">
    <text evidence="1">Belongs to the PspA/Vipp/IM30 family.</text>
</comment>
<dbReference type="Proteomes" id="UP001224122">
    <property type="component" value="Unassembled WGS sequence"/>
</dbReference>
<dbReference type="InterPro" id="IPR007157">
    <property type="entry name" value="PspA_VIPP1"/>
</dbReference>
<dbReference type="RefSeq" id="WP_307410628.1">
    <property type="nucleotide sequence ID" value="NZ_JAUSTW010000006.1"/>
</dbReference>
<name>A0ABT9XYY9_9BACI</name>
<organism evidence="3 4">
    <name type="scientific">Neobacillus ginsengisoli</name>
    <dbReference type="NCBI Taxonomy" id="904295"/>
    <lineage>
        <taxon>Bacteria</taxon>
        <taxon>Bacillati</taxon>
        <taxon>Bacillota</taxon>
        <taxon>Bacilli</taxon>
        <taxon>Bacillales</taxon>
        <taxon>Bacillaceae</taxon>
        <taxon>Neobacillus</taxon>
    </lineage>
</organism>
<evidence type="ECO:0000313" key="4">
    <source>
        <dbReference type="Proteomes" id="UP001224122"/>
    </source>
</evidence>